<name>A0A0B4UKW7_9ABAC</name>
<proteinExistence type="predicted"/>
<dbReference type="EMBL" id="KJ631623">
    <property type="protein sequence ID" value="AJD09177.1"/>
    <property type="molecule type" value="Genomic_DNA"/>
</dbReference>
<dbReference type="Proteomes" id="UP000202427">
    <property type="component" value="Segment"/>
</dbReference>
<organism evidence="2 3">
    <name type="scientific">Condylorrhiza vestigialis mutiple nucleopolyhedrovirus</name>
    <dbReference type="NCBI Taxonomy" id="1592576"/>
    <lineage>
        <taxon>Viruses</taxon>
        <taxon>Viruses incertae sedis</taxon>
        <taxon>Naldaviricetes</taxon>
        <taxon>Lefavirales</taxon>
        <taxon>Baculoviridae</taxon>
        <taxon>Alphabaculovirus</taxon>
        <taxon>Alphabaculovirus covestigialis</taxon>
    </lineage>
</organism>
<evidence type="ECO:0000313" key="2">
    <source>
        <dbReference type="EMBL" id="AJD09177.1"/>
    </source>
</evidence>
<dbReference type="SUPFAM" id="SSF57625">
    <property type="entry name" value="Invertebrate chitin-binding proteins"/>
    <property type="match status" value="1"/>
</dbReference>
<dbReference type="SMART" id="SM00494">
    <property type="entry name" value="ChtBD2"/>
    <property type="match status" value="1"/>
</dbReference>
<sequence length="95" mass="11032">MILLVLFLVLLKVLIFKRLNEMHVDTHHNKICPRGYFGLNADPYDCSAYYMCPHKLRMFCDPNHEFDLDSATCVPIVYNSCGNGCTARMYRNLLL</sequence>
<accession>A0A0B4UKW7</accession>
<dbReference type="GeneID" id="23301650"/>
<keyword evidence="3" id="KW-1185">Reference proteome</keyword>
<dbReference type="OrthoDB" id="24819at10239"/>
<dbReference type="InterPro" id="IPR036508">
    <property type="entry name" value="Chitin-bd_dom_sf"/>
</dbReference>
<gene>
    <name evidence="2" type="primary">ORF-12</name>
</gene>
<protein>
    <recommendedName>
        <fullName evidence="1">Chitin-binding type-2 domain-containing protein</fullName>
    </recommendedName>
</protein>
<feature type="domain" description="Chitin-binding type-2" evidence="1">
    <location>
        <begin position="29"/>
        <end position="83"/>
    </location>
</feature>
<reference evidence="2 3" key="1">
    <citation type="journal article" date="2009" name="J. Invertebr. Pathol.">
        <title>Identification of a new nucleopolyhedrovirus from naturally-infected Condylorrhiza vestigialis (Guenee) (Lepidoptera: Crambidae) larvae on poplar plantations in South Brazil.</title>
        <authorList>
            <person name="Castro M.E."/>
            <person name="Ribeiro Z.M."/>
            <person name="Santos A.C."/>
            <person name="Souza M.L."/>
            <person name="Machado E.B."/>
            <person name="Sousa N.J."/>
            <person name="Moscardi F."/>
        </authorList>
    </citation>
    <scope>NUCLEOTIDE SEQUENCE [LARGE SCALE GENOMIC DNA]</scope>
</reference>
<dbReference type="GO" id="GO:0005576">
    <property type="term" value="C:extracellular region"/>
    <property type="evidence" value="ECO:0007669"/>
    <property type="project" value="InterPro"/>
</dbReference>
<evidence type="ECO:0000313" key="3">
    <source>
        <dbReference type="Proteomes" id="UP000202427"/>
    </source>
</evidence>
<dbReference type="InterPro" id="IPR002557">
    <property type="entry name" value="Chitin-bd_dom"/>
</dbReference>
<dbReference type="KEGG" id="vg:23301650"/>
<evidence type="ECO:0000259" key="1">
    <source>
        <dbReference type="PROSITE" id="PS50940"/>
    </source>
</evidence>
<dbReference type="PROSITE" id="PS50940">
    <property type="entry name" value="CHIT_BIND_II"/>
    <property type="match status" value="1"/>
</dbReference>
<dbReference type="RefSeq" id="YP_009118495.1">
    <property type="nucleotide sequence ID" value="NC_026430.1"/>
</dbReference>
<dbReference type="GO" id="GO:0008061">
    <property type="term" value="F:chitin binding"/>
    <property type="evidence" value="ECO:0007669"/>
    <property type="project" value="InterPro"/>
</dbReference>